<dbReference type="InterPro" id="IPR023997">
    <property type="entry name" value="TonB-dep_OMP_SusC/RagA_CS"/>
</dbReference>
<dbReference type="Proteomes" id="UP000198916">
    <property type="component" value="Unassembled WGS sequence"/>
</dbReference>
<evidence type="ECO:0000256" key="4">
    <source>
        <dbReference type="ARBA" id="ARBA00022692"/>
    </source>
</evidence>
<dbReference type="InterPro" id="IPR036942">
    <property type="entry name" value="Beta-barrel_TonB_sf"/>
</dbReference>
<dbReference type="Gene3D" id="2.60.40.1120">
    <property type="entry name" value="Carboxypeptidase-like, regulatory domain"/>
    <property type="match status" value="1"/>
</dbReference>
<evidence type="ECO:0000256" key="7">
    <source>
        <dbReference type="PROSITE-ProRule" id="PRU01360"/>
    </source>
</evidence>
<keyword evidence="10" id="KW-1185">Reference proteome</keyword>
<dbReference type="STRING" id="332977.SAMN05421740_101437"/>
<evidence type="ECO:0000313" key="9">
    <source>
        <dbReference type="EMBL" id="SEK28448.1"/>
    </source>
</evidence>
<reference evidence="10" key="1">
    <citation type="submission" date="2016-10" db="EMBL/GenBank/DDBJ databases">
        <authorList>
            <person name="Varghese N."/>
            <person name="Submissions S."/>
        </authorList>
    </citation>
    <scope>NUCLEOTIDE SEQUENCE [LARGE SCALE GENOMIC DNA]</scope>
    <source>
        <strain evidence="10">Jip14</strain>
    </source>
</reference>
<dbReference type="AlphaFoldDB" id="A0A1H7FR42"/>
<dbReference type="EMBL" id="FNZR01000001">
    <property type="protein sequence ID" value="SEK28448.1"/>
    <property type="molecule type" value="Genomic_DNA"/>
</dbReference>
<evidence type="ECO:0000256" key="6">
    <source>
        <dbReference type="ARBA" id="ARBA00023237"/>
    </source>
</evidence>
<evidence type="ECO:0000256" key="1">
    <source>
        <dbReference type="ARBA" id="ARBA00004571"/>
    </source>
</evidence>
<evidence type="ECO:0000256" key="3">
    <source>
        <dbReference type="ARBA" id="ARBA00022452"/>
    </source>
</evidence>
<dbReference type="GO" id="GO:0009279">
    <property type="term" value="C:cell outer membrane"/>
    <property type="evidence" value="ECO:0007669"/>
    <property type="project" value="UniProtKB-SubCell"/>
</dbReference>
<dbReference type="Gene3D" id="2.40.170.20">
    <property type="entry name" value="TonB-dependent receptor, beta-barrel domain"/>
    <property type="match status" value="1"/>
</dbReference>
<dbReference type="Gene3D" id="2.170.130.10">
    <property type="entry name" value="TonB-dependent receptor, plug domain"/>
    <property type="match status" value="1"/>
</dbReference>
<dbReference type="Pfam" id="PF07715">
    <property type="entry name" value="Plug"/>
    <property type="match status" value="1"/>
</dbReference>
<dbReference type="InterPro" id="IPR037066">
    <property type="entry name" value="Plug_dom_sf"/>
</dbReference>
<keyword evidence="3 7" id="KW-1134">Transmembrane beta strand</keyword>
<sequence length="1227" mass="135234">MYKYMNISDKLFQFMMRTFLIMASFLTCTQLLWASYTSAQGMQDKISISFNTERLSDALLKLSRTLSVQMAYDATALKLADHTVHAKRFTDTEAEKVLHYLLTNTGITYMESDAGVVLMTNATVQQMGQISGRITDSNNEPLAGATVRVVELGRNVVSNADGYFSINVRTGTYTVEVTYLAYGKTSKAGIAVSNNQTTTVDFTLQASSDELNEVVVTALGIKREERSLGYAVGKVDGQELNRVVNENVLSGIAGKVPGVSISSTGATGSSISMVIRGATSLSNDNQPLFVVDGVPLASTLNNITQIGTDNRVDYGNAISSLNPDDIESISILKGPSAAALYGSRAGNGVVLITTKSGSAVDRMTVSVNSNTVFDMPYKYLDMHHKFATGVIPFTPDNNPYPGGILEIDEGSAAGVGPELDKGYTAIQWNSPRDENGNLIPTELVSHPDNVKNFVQTGITTTNGISIANSNDRMDYRISYANMSNRGIIPNADLFRNSINLNSTLKVHPDFKLSTQLDFSRNNSNNRPASNRGTNPLQAAYAVSPHIDIRDLRGYWAEGQEGIQQLSQAPGSYNNPYFMAYEVNNSFVRDRVFGNVRADWQITPELNVMARYALDLYQEERESKVPYSYTDDPRGAYGVINLRRQEQNIDFLATYAKQLNRVSLSASVGGNTRYQRNRDVSNATKNGSGLTIPGLYTLSNIAPSGLQFGSYLAEKAVNSVYGMVNLGFNDWIYLDLTARNDWSSTLPENNRSYFYPSASLSLLLNDVFRLPTQVNLLKLRGGVAQAGNDAAPYNLLNTLANAGAWGDIIRLSKSGSLLLPDLKPEIATSYEGGIDVGLWNNRLRLEATYYRMDNENQIIPTKLPGSSGFTSKNINAGLLTSKGIEIGLGGTPVRTDAWRWDVNLNWSRNRTRIMELSDGLDFYELWNEGRGGARTYVGEEIGDMYDSKLVTVEDPNSPYYGYPILDENGSWQAIRINNTKNKIGNFNPDFVMGVQSTLTYKQFSLGFSLDMRFGGDFMSQTYRYGESDLKSQRFLDQLINPNGLTGEALKNYLIENDLIVVRGNRFNIVGGPTAEYGGYPFEYGGKVYPYAVFNPGVIAQYNDNGEIIGYTENLGGADTKYIPYGDNYPWDFMQAATFDASYIKLREISLGYDLPTKFVNRLGISNANIAVYSRNIILWTKAKIGVDPEMAFQQESGAQAGSQFKQGIERYNVTPWVIPVGFKLGVNF</sequence>
<proteinExistence type="inferred from homology"/>
<keyword evidence="5 7" id="KW-0472">Membrane</keyword>
<keyword evidence="4 7" id="KW-0812">Transmembrane</keyword>
<feature type="domain" description="TonB-dependent receptor plug" evidence="8">
    <location>
        <begin position="226"/>
        <end position="349"/>
    </location>
</feature>
<dbReference type="NCBIfam" id="TIGR04057">
    <property type="entry name" value="SusC_RagA_signa"/>
    <property type="match status" value="1"/>
</dbReference>
<dbReference type="InterPro" id="IPR039426">
    <property type="entry name" value="TonB-dep_rcpt-like"/>
</dbReference>
<protein>
    <submittedName>
        <fullName evidence="9">TonB-linked outer membrane protein, SusC/RagA family</fullName>
    </submittedName>
</protein>
<dbReference type="SUPFAM" id="SSF56935">
    <property type="entry name" value="Porins"/>
    <property type="match status" value="1"/>
</dbReference>
<gene>
    <name evidence="9" type="ORF">SAMN05421740_101437</name>
</gene>
<keyword evidence="2 7" id="KW-0813">Transport</keyword>
<dbReference type="InterPro" id="IPR012910">
    <property type="entry name" value="Plug_dom"/>
</dbReference>
<keyword evidence="6 7" id="KW-0998">Cell outer membrane</keyword>
<organism evidence="9 10">
    <name type="scientific">Parapedobacter koreensis</name>
    <dbReference type="NCBI Taxonomy" id="332977"/>
    <lineage>
        <taxon>Bacteria</taxon>
        <taxon>Pseudomonadati</taxon>
        <taxon>Bacteroidota</taxon>
        <taxon>Sphingobacteriia</taxon>
        <taxon>Sphingobacteriales</taxon>
        <taxon>Sphingobacteriaceae</taxon>
        <taxon>Parapedobacter</taxon>
    </lineage>
</organism>
<dbReference type="InterPro" id="IPR023996">
    <property type="entry name" value="TonB-dep_OMP_SusC/RagA"/>
</dbReference>
<comment type="similarity">
    <text evidence="7">Belongs to the TonB-dependent receptor family.</text>
</comment>
<dbReference type="Pfam" id="PF13620">
    <property type="entry name" value="CarboxypepD_reg"/>
    <property type="match status" value="1"/>
</dbReference>
<evidence type="ECO:0000256" key="5">
    <source>
        <dbReference type="ARBA" id="ARBA00023136"/>
    </source>
</evidence>
<name>A0A1H7FR42_9SPHI</name>
<dbReference type="PROSITE" id="PS52016">
    <property type="entry name" value="TONB_DEPENDENT_REC_3"/>
    <property type="match status" value="1"/>
</dbReference>
<dbReference type="SUPFAM" id="SSF49464">
    <property type="entry name" value="Carboxypeptidase regulatory domain-like"/>
    <property type="match status" value="1"/>
</dbReference>
<evidence type="ECO:0000259" key="8">
    <source>
        <dbReference type="Pfam" id="PF07715"/>
    </source>
</evidence>
<dbReference type="NCBIfam" id="TIGR04056">
    <property type="entry name" value="OMP_RagA_SusC"/>
    <property type="match status" value="1"/>
</dbReference>
<evidence type="ECO:0000256" key="2">
    <source>
        <dbReference type="ARBA" id="ARBA00022448"/>
    </source>
</evidence>
<accession>A0A1H7FR42</accession>
<dbReference type="InterPro" id="IPR008969">
    <property type="entry name" value="CarboxyPept-like_regulatory"/>
</dbReference>
<comment type="subcellular location">
    <subcellularLocation>
        <location evidence="1 7">Cell outer membrane</location>
        <topology evidence="1 7">Multi-pass membrane protein</topology>
    </subcellularLocation>
</comment>
<evidence type="ECO:0000313" key="10">
    <source>
        <dbReference type="Proteomes" id="UP000198916"/>
    </source>
</evidence>